<gene>
    <name evidence="1" type="ORF">QO016_004985</name>
</gene>
<sequence length="89" mass="9924">MLMDVQVRVIPLTVGHTTSHILAMIIFKPNPHTLRVTPSAKEPGRFDWSITRDGVIVRQSVRSFGSEGASEANGDVAFRDITARWHNAR</sequence>
<protein>
    <submittedName>
        <fullName evidence="1">Uncharacterized protein</fullName>
    </submittedName>
</protein>
<organism evidence="1 2">
    <name type="scientific">Methylobacterium persicinum</name>
    <dbReference type="NCBI Taxonomy" id="374426"/>
    <lineage>
        <taxon>Bacteria</taxon>
        <taxon>Pseudomonadati</taxon>
        <taxon>Pseudomonadota</taxon>
        <taxon>Alphaproteobacteria</taxon>
        <taxon>Hyphomicrobiales</taxon>
        <taxon>Methylobacteriaceae</taxon>
        <taxon>Methylobacterium</taxon>
    </lineage>
</organism>
<reference evidence="1 2" key="1">
    <citation type="submission" date="2023-07" db="EMBL/GenBank/DDBJ databases">
        <title>Genomic Encyclopedia of Type Strains, Phase IV (KMG-IV): sequencing the most valuable type-strain genomes for metagenomic binning, comparative biology and taxonomic classification.</title>
        <authorList>
            <person name="Goeker M."/>
        </authorList>
    </citation>
    <scope>NUCLEOTIDE SEQUENCE [LARGE SCALE GENOMIC DNA]</scope>
    <source>
        <strain evidence="1 2">DSM 19562</strain>
    </source>
</reference>
<comment type="caution">
    <text evidence="1">The sequence shown here is derived from an EMBL/GenBank/DDBJ whole genome shotgun (WGS) entry which is preliminary data.</text>
</comment>
<accession>A0ABU0HT32</accession>
<keyword evidence="2" id="KW-1185">Reference proteome</keyword>
<evidence type="ECO:0000313" key="1">
    <source>
        <dbReference type="EMBL" id="MDQ0445456.1"/>
    </source>
</evidence>
<name>A0ABU0HT32_9HYPH</name>
<dbReference type="EMBL" id="JAUSVV010000035">
    <property type="protein sequence ID" value="MDQ0445456.1"/>
    <property type="molecule type" value="Genomic_DNA"/>
</dbReference>
<proteinExistence type="predicted"/>
<evidence type="ECO:0000313" key="2">
    <source>
        <dbReference type="Proteomes" id="UP001236369"/>
    </source>
</evidence>
<dbReference type="Proteomes" id="UP001236369">
    <property type="component" value="Unassembled WGS sequence"/>
</dbReference>